<dbReference type="InterPro" id="IPR026870">
    <property type="entry name" value="Zinc_ribbon_dom"/>
</dbReference>
<proteinExistence type="predicted"/>
<dbReference type="Proteomes" id="UP000623681">
    <property type="component" value="Unassembled WGS sequence"/>
</dbReference>
<evidence type="ECO:0000313" key="3">
    <source>
        <dbReference type="Proteomes" id="UP000623681"/>
    </source>
</evidence>
<dbReference type="RefSeq" id="WP_202768549.1">
    <property type="nucleotide sequence ID" value="NZ_JAESWA010000023.1"/>
</dbReference>
<organism evidence="2 3">
    <name type="scientific">Clostridium paridis</name>
    <dbReference type="NCBI Taxonomy" id="2803863"/>
    <lineage>
        <taxon>Bacteria</taxon>
        <taxon>Bacillati</taxon>
        <taxon>Bacillota</taxon>
        <taxon>Clostridia</taxon>
        <taxon>Eubacteriales</taxon>
        <taxon>Clostridiaceae</taxon>
        <taxon>Clostridium</taxon>
    </lineage>
</organism>
<keyword evidence="3" id="KW-1185">Reference proteome</keyword>
<dbReference type="AlphaFoldDB" id="A0A937K4B5"/>
<feature type="domain" description="Zinc-ribbon" evidence="1">
    <location>
        <begin position="2"/>
        <end position="24"/>
    </location>
</feature>
<sequence length="162" mass="17986">MFCKMCGSKVNGNSNFCSNCGAKLGASRPQNSIKETISQTIGGKLIGNFNEADLFSANEFLKSHHFGKVFWNFNMAPGQVRGITFTCEILENPVPYVFQMEMISPTGARTFGALFSLLNAWNADAALNDWIKRNPNKRVISSRVITHKGVPTQLYILFTVLK</sequence>
<dbReference type="Pfam" id="PF13240">
    <property type="entry name" value="Zn_Ribbon_1"/>
    <property type="match status" value="1"/>
</dbReference>
<protein>
    <submittedName>
        <fullName evidence="2">Zinc ribbon domain-containing protein</fullName>
    </submittedName>
</protein>
<name>A0A937K4B5_9CLOT</name>
<evidence type="ECO:0000259" key="1">
    <source>
        <dbReference type="Pfam" id="PF13240"/>
    </source>
</evidence>
<reference evidence="2" key="1">
    <citation type="submission" date="2021-01" db="EMBL/GenBank/DDBJ databases">
        <title>Genome public.</title>
        <authorList>
            <person name="Liu C."/>
            <person name="Sun Q."/>
        </authorList>
    </citation>
    <scope>NUCLEOTIDE SEQUENCE</scope>
    <source>
        <strain evidence="2">YIM B02565</strain>
    </source>
</reference>
<evidence type="ECO:0000313" key="2">
    <source>
        <dbReference type="EMBL" id="MBL4933176.1"/>
    </source>
</evidence>
<accession>A0A937K4B5</accession>
<gene>
    <name evidence="2" type="ORF">JK634_15285</name>
</gene>
<comment type="caution">
    <text evidence="2">The sequence shown here is derived from an EMBL/GenBank/DDBJ whole genome shotgun (WGS) entry which is preliminary data.</text>
</comment>
<dbReference type="EMBL" id="JAESWA010000023">
    <property type="protein sequence ID" value="MBL4933176.1"/>
    <property type="molecule type" value="Genomic_DNA"/>
</dbReference>